<organism evidence="2 3">
    <name type="scientific">Actinomadura algeriensis</name>
    <dbReference type="NCBI Taxonomy" id="1679523"/>
    <lineage>
        <taxon>Bacteria</taxon>
        <taxon>Bacillati</taxon>
        <taxon>Actinomycetota</taxon>
        <taxon>Actinomycetes</taxon>
        <taxon>Streptosporangiales</taxon>
        <taxon>Thermomonosporaceae</taxon>
        <taxon>Actinomadura</taxon>
    </lineage>
</organism>
<sequence>MTPDVLAWAADAVGERSSARVVRRLAGGAHADTHLVETAAGRRMVLRRFPAGDGAAANEARTLAALDGLSGFAPRLLAAERRVLTHCDFWSGTSCGSGTNSPA</sequence>
<evidence type="ECO:0000259" key="1">
    <source>
        <dbReference type="Pfam" id="PF01636"/>
    </source>
</evidence>
<evidence type="ECO:0000313" key="2">
    <source>
        <dbReference type="EMBL" id="MBE1534394.1"/>
    </source>
</evidence>
<evidence type="ECO:0000313" key="3">
    <source>
        <dbReference type="Proteomes" id="UP000627838"/>
    </source>
</evidence>
<dbReference type="EMBL" id="JADBDZ010000001">
    <property type="protein sequence ID" value="MBE1534394.1"/>
    <property type="molecule type" value="Genomic_DNA"/>
</dbReference>
<keyword evidence="3" id="KW-1185">Reference proteome</keyword>
<dbReference type="Pfam" id="PF01636">
    <property type="entry name" value="APH"/>
    <property type="match status" value="1"/>
</dbReference>
<reference evidence="2 3" key="1">
    <citation type="submission" date="2020-10" db="EMBL/GenBank/DDBJ databases">
        <title>Sequencing the genomes of 1000 actinobacteria strains.</title>
        <authorList>
            <person name="Klenk H.-P."/>
        </authorList>
    </citation>
    <scope>NUCLEOTIDE SEQUENCE [LARGE SCALE GENOMIC DNA]</scope>
    <source>
        <strain evidence="2 3">DSM 46744</strain>
    </source>
</reference>
<protein>
    <recommendedName>
        <fullName evidence="1">Aminoglycoside phosphotransferase domain-containing protein</fullName>
    </recommendedName>
</protein>
<name>A0ABR9JV03_9ACTN</name>
<feature type="domain" description="Aminoglycoside phosphotransferase" evidence="1">
    <location>
        <begin position="22"/>
        <end position="78"/>
    </location>
</feature>
<proteinExistence type="predicted"/>
<dbReference type="InterPro" id="IPR002575">
    <property type="entry name" value="Aminoglycoside_PTrfase"/>
</dbReference>
<comment type="caution">
    <text evidence="2">The sequence shown here is derived from an EMBL/GenBank/DDBJ whole genome shotgun (WGS) entry which is preliminary data.</text>
</comment>
<dbReference type="InterPro" id="IPR011009">
    <property type="entry name" value="Kinase-like_dom_sf"/>
</dbReference>
<accession>A0ABR9JV03</accession>
<gene>
    <name evidence="2" type="ORF">H4W34_004227</name>
</gene>
<dbReference type="SUPFAM" id="SSF56112">
    <property type="entry name" value="Protein kinase-like (PK-like)"/>
    <property type="match status" value="1"/>
</dbReference>
<dbReference type="Proteomes" id="UP000627838">
    <property type="component" value="Unassembled WGS sequence"/>
</dbReference>
<dbReference type="RefSeq" id="WP_225961268.1">
    <property type="nucleotide sequence ID" value="NZ_JADBDZ010000001.1"/>
</dbReference>